<feature type="non-terminal residue" evidence="2">
    <location>
        <position position="1"/>
    </location>
</feature>
<gene>
    <name evidence="2" type="ORF">UFOVP331_1</name>
</gene>
<accession>A0A6J5LZS8</accession>
<feature type="coiled-coil region" evidence="1">
    <location>
        <begin position="126"/>
        <end position="153"/>
    </location>
</feature>
<feature type="coiled-coil region" evidence="1">
    <location>
        <begin position="185"/>
        <end position="219"/>
    </location>
</feature>
<evidence type="ECO:0000256" key="1">
    <source>
        <dbReference type="SAM" id="Coils"/>
    </source>
</evidence>
<sequence length="317" mass="36679">EKFAAKLEAMDLEEMKDDDNEIKKENMDENMYEEYMDENMYEKEDSMKEEIDLEELLRELDNMEGEKIDEDGFGEFNSGAVGFGRMTKKALDEAEEEDKEEFDIENMSEEDLKSFIEDVISDMVEAGELEAGHEGMEDEVEDKEEEEEEVNLDELLREIDYDDLDRSNYVDYEKTLDVFDVMGDAEEMETEKDEMKKELEEAYKALNKIKSELNEINLLNSKLLYSNKVFKAKNLTESQKVKVLAAFDKATSKKEAQLVYETVMENLNAQTTTKRPMTESVRGMASRVIAGAQNTKQPIIEVNSAFERMQKLAGIKK</sequence>
<keyword evidence="1" id="KW-0175">Coiled coil</keyword>
<organism evidence="2">
    <name type="scientific">uncultured Caudovirales phage</name>
    <dbReference type="NCBI Taxonomy" id="2100421"/>
    <lineage>
        <taxon>Viruses</taxon>
        <taxon>Duplodnaviria</taxon>
        <taxon>Heunggongvirae</taxon>
        <taxon>Uroviricota</taxon>
        <taxon>Caudoviricetes</taxon>
        <taxon>Peduoviridae</taxon>
        <taxon>Maltschvirus</taxon>
        <taxon>Maltschvirus maltsch</taxon>
    </lineage>
</organism>
<evidence type="ECO:0000313" key="2">
    <source>
        <dbReference type="EMBL" id="CAB4138356.1"/>
    </source>
</evidence>
<dbReference type="EMBL" id="LR796345">
    <property type="protein sequence ID" value="CAB4138356.1"/>
    <property type="molecule type" value="Genomic_DNA"/>
</dbReference>
<reference evidence="2" key="1">
    <citation type="submission" date="2020-04" db="EMBL/GenBank/DDBJ databases">
        <authorList>
            <person name="Chiriac C."/>
            <person name="Salcher M."/>
            <person name="Ghai R."/>
            <person name="Kavagutti S V."/>
        </authorList>
    </citation>
    <scope>NUCLEOTIDE SEQUENCE</scope>
</reference>
<name>A0A6J5LZS8_9CAUD</name>
<proteinExistence type="predicted"/>
<protein>
    <submittedName>
        <fullName evidence="2">Uncharacterized protein</fullName>
    </submittedName>
</protein>